<dbReference type="RefSeq" id="WP_241368786.1">
    <property type="nucleotide sequence ID" value="NZ_JAKZFC010000002.1"/>
</dbReference>
<proteinExistence type="predicted"/>
<keyword evidence="1" id="KW-0175">Coiled coil</keyword>
<protein>
    <submittedName>
        <fullName evidence="2">Uncharacterized protein</fullName>
    </submittedName>
</protein>
<feature type="coiled-coil region" evidence="1">
    <location>
        <begin position="34"/>
        <end position="61"/>
    </location>
</feature>
<gene>
    <name evidence="2" type="ORF">LZ480_07455</name>
</gene>
<organism evidence="2 3">
    <name type="scientific">Solibacillus palustris</name>
    <dbReference type="NCBI Taxonomy" id="2908203"/>
    <lineage>
        <taxon>Bacteria</taxon>
        <taxon>Bacillati</taxon>
        <taxon>Bacillota</taxon>
        <taxon>Bacilli</taxon>
        <taxon>Bacillales</taxon>
        <taxon>Caryophanaceae</taxon>
        <taxon>Solibacillus</taxon>
    </lineage>
</organism>
<accession>A0ABS9UBK7</accession>
<keyword evidence="3" id="KW-1185">Reference proteome</keyword>
<reference evidence="2 3" key="1">
    <citation type="submission" date="2022-03" db="EMBL/GenBank/DDBJ databases">
        <authorList>
            <person name="Jo J.-H."/>
            <person name="Im W.-T."/>
        </authorList>
    </citation>
    <scope>NUCLEOTIDE SEQUENCE [LARGE SCALE GENOMIC DNA]</scope>
    <source>
        <strain evidence="2 3">MA9</strain>
    </source>
</reference>
<dbReference type="Gene3D" id="3.30.1490.480">
    <property type="entry name" value="Endolytic murein transglycosylase"/>
    <property type="match status" value="1"/>
</dbReference>
<dbReference type="EMBL" id="JAKZFC010000002">
    <property type="protein sequence ID" value="MCH7321727.1"/>
    <property type="molecule type" value="Genomic_DNA"/>
</dbReference>
<name>A0ABS9UBK7_9BACL</name>
<evidence type="ECO:0000313" key="2">
    <source>
        <dbReference type="EMBL" id="MCH7321727.1"/>
    </source>
</evidence>
<comment type="caution">
    <text evidence="2">The sequence shown here is derived from an EMBL/GenBank/DDBJ whole genome shotgun (WGS) entry which is preliminary data.</text>
</comment>
<sequence>MKKSMRAFGIGVFLAGAAIAGYDQFFPDQQTADTRELEKQIKNYEQQIELLNNQLAKQEATEVVATTENDEKKTTAASQESTSFVETVKDSSESTASSTDIIEATIYIYENVSIYTIGKQAEDLGIVKNGRELELFLAKPEYSRSIQKGAFDLHSDMTIEEIAKTLTGKKVD</sequence>
<evidence type="ECO:0000313" key="3">
    <source>
        <dbReference type="Proteomes" id="UP001316087"/>
    </source>
</evidence>
<evidence type="ECO:0000256" key="1">
    <source>
        <dbReference type="SAM" id="Coils"/>
    </source>
</evidence>
<dbReference type="Proteomes" id="UP001316087">
    <property type="component" value="Unassembled WGS sequence"/>
</dbReference>